<protein>
    <submittedName>
        <fullName evidence="1">Uncharacterized protein</fullName>
    </submittedName>
</protein>
<dbReference type="AlphaFoldDB" id="A0A7I4FUC3"/>
<reference evidence="1" key="3">
    <citation type="submission" date="2020-12" db="UniProtKB">
        <authorList>
            <consortium name="EnsemblPlants"/>
        </authorList>
    </citation>
    <scope>IDENTIFICATION</scope>
</reference>
<reference evidence="1 2" key="1">
    <citation type="journal article" date="2008" name="Science">
        <title>The Physcomitrella genome reveals evolutionary insights into the conquest of land by plants.</title>
        <authorList>
            <person name="Rensing S."/>
            <person name="Lang D."/>
            <person name="Zimmer A."/>
            <person name="Terry A."/>
            <person name="Salamov A."/>
            <person name="Shapiro H."/>
            <person name="Nishiyama T."/>
            <person name="Perroud P.-F."/>
            <person name="Lindquist E."/>
            <person name="Kamisugi Y."/>
            <person name="Tanahashi T."/>
            <person name="Sakakibara K."/>
            <person name="Fujita T."/>
            <person name="Oishi K."/>
            <person name="Shin-I T."/>
            <person name="Kuroki Y."/>
            <person name="Toyoda A."/>
            <person name="Suzuki Y."/>
            <person name="Hashimoto A."/>
            <person name="Yamaguchi K."/>
            <person name="Sugano A."/>
            <person name="Kohara Y."/>
            <person name="Fujiyama A."/>
            <person name="Anterola A."/>
            <person name="Aoki S."/>
            <person name="Ashton N."/>
            <person name="Barbazuk W.B."/>
            <person name="Barker E."/>
            <person name="Bennetzen J."/>
            <person name="Bezanilla M."/>
            <person name="Blankenship R."/>
            <person name="Cho S.H."/>
            <person name="Dutcher S."/>
            <person name="Estelle M."/>
            <person name="Fawcett J.A."/>
            <person name="Gundlach H."/>
            <person name="Hanada K."/>
            <person name="Heyl A."/>
            <person name="Hicks K.A."/>
            <person name="Hugh J."/>
            <person name="Lohr M."/>
            <person name="Mayer K."/>
            <person name="Melkozernov A."/>
            <person name="Murata T."/>
            <person name="Nelson D."/>
            <person name="Pils B."/>
            <person name="Prigge M."/>
            <person name="Reiss B."/>
            <person name="Renner T."/>
            <person name="Rombauts S."/>
            <person name="Rushton P."/>
            <person name="Sanderfoot A."/>
            <person name="Schween G."/>
            <person name="Shiu S.-H."/>
            <person name="Stueber K."/>
            <person name="Theodoulou F.L."/>
            <person name="Tu H."/>
            <person name="Van de Peer Y."/>
            <person name="Verrier P.J."/>
            <person name="Waters E."/>
            <person name="Wood A."/>
            <person name="Yang L."/>
            <person name="Cove D."/>
            <person name="Cuming A."/>
            <person name="Hasebe M."/>
            <person name="Lucas S."/>
            <person name="Mishler D.B."/>
            <person name="Reski R."/>
            <person name="Grigoriev I."/>
            <person name="Quatrano R.S."/>
            <person name="Boore J.L."/>
        </authorList>
    </citation>
    <scope>NUCLEOTIDE SEQUENCE [LARGE SCALE GENOMIC DNA]</scope>
    <source>
        <strain evidence="1 2">cv. Gransden 2004</strain>
    </source>
</reference>
<dbReference type="EMBL" id="ABEU02000008">
    <property type="status" value="NOT_ANNOTATED_CDS"/>
    <property type="molecule type" value="Genomic_DNA"/>
</dbReference>
<keyword evidence="2" id="KW-1185">Reference proteome</keyword>
<evidence type="ECO:0000313" key="1">
    <source>
        <dbReference type="EnsemblPlants" id="Pp3c8_12860V3.2"/>
    </source>
</evidence>
<accession>A0A7I4FUC3</accession>
<reference evidence="1 2" key="2">
    <citation type="journal article" date="2018" name="Plant J.">
        <title>The Physcomitrella patens chromosome-scale assembly reveals moss genome structure and evolution.</title>
        <authorList>
            <person name="Lang D."/>
            <person name="Ullrich K.K."/>
            <person name="Murat F."/>
            <person name="Fuchs J."/>
            <person name="Jenkins J."/>
            <person name="Haas F.B."/>
            <person name="Piednoel M."/>
            <person name="Gundlach H."/>
            <person name="Van Bel M."/>
            <person name="Meyberg R."/>
            <person name="Vives C."/>
            <person name="Morata J."/>
            <person name="Symeonidi A."/>
            <person name="Hiss M."/>
            <person name="Muchero W."/>
            <person name="Kamisugi Y."/>
            <person name="Saleh O."/>
            <person name="Blanc G."/>
            <person name="Decker E.L."/>
            <person name="van Gessel N."/>
            <person name="Grimwood J."/>
            <person name="Hayes R.D."/>
            <person name="Graham S.W."/>
            <person name="Gunter L.E."/>
            <person name="McDaniel S.F."/>
            <person name="Hoernstein S.N.W."/>
            <person name="Larsson A."/>
            <person name="Li F.W."/>
            <person name="Perroud P.F."/>
            <person name="Phillips J."/>
            <person name="Ranjan P."/>
            <person name="Rokshar D.S."/>
            <person name="Rothfels C.J."/>
            <person name="Schneider L."/>
            <person name="Shu S."/>
            <person name="Stevenson D.W."/>
            <person name="Thummler F."/>
            <person name="Tillich M."/>
            <person name="Villarreal Aguilar J.C."/>
            <person name="Widiez T."/>
            <person name="Wong G.K."/>
            <person name="Wymore A."/>
            <person name="Zhang Y."/>
            <person name="Zimmer A.D."/>
            <person name="Quatrano R.S."/>
            <person name="Mayer K.F.X."/>
            <person name="Goodstein D."/>
            <person name="Casacuberta J.M."/>
            <person name="Vandepoele K."/>
            <person name="Reski R."/>
            <person name="Cuming A.C."/>
            <person name="Tuskan G.A."/>
            <person name="Maumus F."/>
            <person name="Salse J."/>
            <person name="Schmutz J."/>
            <person name="Rensing S.A."/>
        </authorList>
    </citation>
    <scope>NUCLEOTIDE SEQUENCE [LARGE SCALE GENOMIC DNA]</scope>
    <source>
        <strain evidence="1 2">cv. Gransden 2004</strain>
    </source>
</reference>
<dbReference type="Proteomes" id="UP000006727">
    <property type="component" value="Chromosome 8"/>
</dbReference>
<proteinExistence type="predicted"/>
<organism evidence="1 2">
    <name type="scientific">Physcomitrium patens</name>
    <name type="common">Spreading-leaved earth moss</name>
    <name type="synonym">Physcomitrella patens</name>
    <dbReference type="NCBI Taxonomy" id="3218"/>
    <lineage>
        <taxon>Eukaryota</taxon>
        <taxon>Viridiplantae</taxon>
        <taxon>Streptophyta</taxon>
        <taxon>Embryophyta</taxon>
        <taxon>Bryophyta</taxon>
        <taxon>Bryophytina</taxon>
        <taxon>Bryopsida</taxon>
        <taxon>Funariidae</taxon>
        <taxon>Funariales</taxon>
        <taxon>Funariaceae</taxon>
        <taxon>Physcomitrium</taxon>
    </lineage>
</organism>
<sequence length="125" mass="13573">MGGQPGPAMNVSGVVDAGKSGNTLSLQSITPLKNVQGQGSWLSGNAKKSTIRSGVPDSFQVVFVKDNVSVHPAECANERVSGRLRLIKQGTTVFMVVEEVLRDLCTSWDLTIVFEINCIIFMWQF</sequence>
<dbReference type="Gramene" id="Pp3c8_12860V3.2">
    <property type="protein sequence ID" value="Pp3c8_12860V3.2"/>
    <property type="gene ID" value="Pp3c8_12860"/>
</dbReference>
<name>A0A7I4FUC3_PHYPA</name>
<evidence type="ECO:0000313" key="2">
    <source>
        <dbReference type="Proteomes" id="UP000006727"/>
    </source>
</evidence>
<dbReference type="EnsemblPlants" id="Pp3c8_12860V3.2">
    <property type="protein sequence ID" value="Pp3c8_12860V3.2"/>
    <property type="gene ID" value="Pp3c8_12860"/>
</dbReference>